<comment type="caution">
    <text evidence="2">The sequence shown here is derived from an EMBL/GenBank/DDBJ whole genome shotgun (WGS) entry which is preliminary data.</text>
</comment>
<dbReference type="RefSeq" id="WP_378475788.1">
    <property type="nucleotide sequence ID" value="NZ_JBHUIW010000001.1"/>
</dbReference>
<dbReference type="Proteomes" id="UP001597314">
    <property type="component" value="Unassembled WGS sequence"/>
</dbReference>
<dbReference type="EMBL" id="JBHUIW010000001">
    <property type="protein sequence ID" value="MFD2180570.1"/>
    <property type="molecule type" value="Genomic_DNA"/>
</dbReference>
<organism evidence="2 3">
    <name type="scientific">Rhodoplanes azumiensis</name>
    <dbReference type="NCBI Taxonomy" id="1897628"/>
    <lineage>
        <taxon>Bacteria</taxon>
        <taxon>Pseudomonadati</taxon>
        <taxon>Pseudomonadota</taxon>
        <taxon>Alphaproteobacteria</taxon>
        <taxon>Hyphomicrobiales</taxon>
        <taxon>Nitrobacteraceae</taxon>
        <taxon>Rhodoplanes</taxon>
    </lineage>
</organism>
<keyword evidence="3" id="KW-1185">Reference proteome</keyword>
<evidence type="ECO:0000313" key="2">
    <source>
        <dbReference type="EMBL" id="MFD2180570.1"/>
    </source>
</evidence>
<evidence type="ECO:0000256" key="1">
    <source>
        <dbReference type="SAM" id="MobiDB-lite"/>
    </source>
</evidence>
<protein>
    <submittedName>
        <fullName evidence="2">Uncharacterized protein</fullName>
    </submittedName>
</protein>
<accession>A0ABW5AEM0</accession>
<name>A0ABW5AEM0_9BRAD</name>
<proteinExistence type="predicted"/>
<feature type="region of interest" description="Disordered" evidence="1">
    <location>
        <begin position="1"/>
        <end position="47"/>
    </location>
</feature>
<sequence>MDFEARRQSGQKAAVIPGRGEAANPESSRVLGVGGWIPGPTLRAGPE</sequence>
<gene>
    <name evidence="2" type="ORF">ACFSOX_00250</name>
</gene>
<reference evidence="3" key="1">
    <citation type="journal article" date="2019" name="Int. J. Syst. Evol. Microbiol.">
        <title>The Global Catalogue of Microorganisms (GCM) 10K type strain sequencing project: providing services to taxonomists for standard genome sequencing and annotation.</title>
        <authorList>
            <consortium name="The Broad Institute Genomics Platform"/>
            <consortium name="The Broad Institute Genome Sequencing Center for Infectious Disease"/>
            <person name="Wu L."/>
            <person name="Ma J."/>
        </authorList>
    </citation>
    <scope>NUCLEOTIDE SEQUENCE [LARGE SCALE GENOMIC DNA]</scope>
    <source>
        <strain evidence="3">CGMCC 1.6774</strain>
    </source>
</reference>
<evidence type="ECO:0000313" key="3">
    <source>
        <dbReference type="Proteomes" id="UP001597314"/>
    </source>
</evidence>